<organism evidence="2 3">
    <name type="scientific">Halapricum desulfuricans</name>
    <dbReference type="NCBI Taxonomy" id="2841257"/>
    <lineage>
        <taxon>Archaea</taxon>
        <taxon>Methanobacteriati</taxon>
        <taxon>Methanobacteriota</taxon>
        <taxon>Stenosarchaea group</taxon>
        <taxon>Halobacteria</taxon>
        <taxon>Halobacteriales</taxon>
        <taxon>Haloarculaceae</taxon>
        <taxon>Halapricum</taxon>
    </lineage>
</organism>
<gene>
    <name evidence="2" type="ORF">HSR122_1713</name>
</gene>
<dbReference type="EMBL" id="CP064788">
    <property type="protein sequence ID" value="QSG09104.1"/>
    <property type="molecule type" value="Genomic_DNA"/>
</dbReference>
<reference evidence="2 3" key="1">
    <citation type="submission" date="2020-11" db="EMBL/GenBank/DDBJ databases">
        <title>Carbohydrate-dependent, anaerobic sulfur respiration: A novel catabolism in halophilic archaea.</title>
        <authorList>
            <person name="Sorokin D.Y."/>
            <person name="Messina E."/>
            <person name="Smedile F."/>
            <person name="La Cono V."/>
            <person name="Hallsworth J.E."/>
            <person name="Yakimov M.M."/>
        </authorList>
    </citation>
    <scope>NUCLEOTIDE SEQUENCE [LARGE SCALE GENOMIC DNA]</scope>
    <source>
        <strain evidence="2 3">HSR12-2</strain>
    </source>
</reference>
<protein>
    <submittedName>
        <fullName evidence="2">Putative membrane protein</fullName>
    </submittedName>
</protein>
<keyword evidence="1" id="KW-0472">Membrane</keyword>
<evidence type="ECO:0000313" key="3">
    <source>
        <dbReference type="Proteomes" id="UP000662973"/>
    </source>
</evidence>
<dbReference type="GeneID" id="68852333"/>
<dbReference type="InterPro" id="IPR058349">
    <property type="entry name" value="DUF8036"/>
</dbReference>
<dbReference type="KEGG" id="hds:HSR122_1713"/>
<feature type="transmembrane region" description="Helical" evidence="1">
    <location>
        <begin position="44"/>
        <end position="67"/>
    </location>
</feature>
<dbReference type="AlphaFoldDB" id="A0A897N9F6"/>
<evidence type="ECO:0000313" key="2">
    <source>
        <dbReference type="EMBL" id="QSG09104.1"/>
    </source>
</evidence>
<feature type="transmembrane region" description="Helical" evidence="1">
    <location>
        <begin position="73"/>
        <end position="98"/>
    </location>
</feature>
<keyword evidence="1" id="KW-0812">Transmembrane</keyword>
<dbReference type="Proteomes" id="UP000662973">
    <property type="component" value="Chromosome"/>
</dbReference>
<dbReference type="Pfam" id="PF26119">
    <property type="entry name" value="DUF8036"/>
    <property type="match status" value="1"/>
</dbReference>
<dbReference type="RefSeq" id="WP_229109094.1">
    <property type="nucleotide sequence ID" value="NZ_CP064788.1"/>
</dbReference>
<accession>A0A897N9F6</accession>
<feature type="transmembrane region" description="Helical" evidence="1">
    <location>
        <begin position="12"/>
        <end position="32"/>
    </location>
</feature>
<evidence type="ECO:0000256" key="1">
    <source>
        <dbReference type="SAM" id="Phobius"/>
    </source>
</evidence>
<proteinExistence type="predicted"/>
<name>A0A897N9F6_9EURY</name>
<keyword evidence="3" id="KW-1185">Reference proteome</keyword>
<sequence length="101" mass="11207">MTVPLELVPDTLTIARLAAAANVVLLAALIVIWGRLYREIRSTFTLGSIVFAVFLLAENVIALWYYFNPTPGLPPFAVEVMMVLQVLEALAIATLLYITWQ</sequence>
<keyword evidence="1" id="KW-1133">Transmembrane helix</keyword>